<gene>
    <name evidence="3" type="ORF">HGRIS_009299</name>
</gene>
<organism evidence="3 4">
    <name type="scientific">Hohenbuehelia grisea</name>
    <dbReference type="NCBI Taxonomy" id="104357"/>
    <lineage>
        <taxon>Eukaryota</taxon>
        <taxon>Fungi</taxon>
        <taxon>Dikarya</taxon>
        <taxon>Basidiomycota</taxon>
        <taxon>Agaricomycotina</taxon>
        <taxon>Agaricomycetes</taxon>
        <taxon>Agaricomycetidae</taxon>
        <taxon>Agaricales</taxon>
        <taxon>Pleurotineae</taxon>
        <taxon>Pleurotaceae</taxon>
        <taxon>Hohenbuehelia</taxon>
    </lineage>
</organism>
<evidence type="ECO:0000256" key="1">
    <source>
        <dbReference type="SAM" id="MobiDB-lite"/>
    </source>
</evidence>
<dbReference type="EMBL" id="JASNQZ010000012">
    <property type="protein sequence ID" value="KAL0949219.1"/>
    <property type="molecule type" value="Genomic_DNA"/>
</dbReference>
<keyword evidence="4" id="KW-1185">Reference proteome</keyword>
<dbReference type="Proteomes" id="UP001556367">
    <property type="component" value="Unassembled WGS sequence"/>
</dbReference>
<proteinExistence type="predicted"/>
<evidence type="ECO:0000256" key="2">
    <source>
        <dbReference type="SAM" id="SignalP"/>
    </source>
</evidence>
<accession>A0ABR3J0R0</accession>
<reference evidence="4" key="1">
    <citation type="submission" date="2024-06" db="EMBL/GenBank/DDBJ databases">
        <title>Multi-omics analyses provide insights into the biosynthesis of the anticancer antibiotic pleurotin in Hohenbuehelia grisea.</title>
        <authorList>
            <person name="Weaver J.A."/>
            <person name="Alberti F."/>
        </authorList>
    </citation>
    <scope>NUCLEOTIDE SEQUENCE [LARGE SCALE GENOMIC DNA]</scope>
    <source>
        <strain evidence="4">T-177</strain>
    </source>
</reference>
<evidence type="ECO:0000313" key="3">
    <source>
        <dbReference type="EMBL" id="KAL0949219.1"/>
    </source>
</evidence>
<evidence type="ECO:0000313" key="4">
    <source>
        <dbReference type="Proteomes" id="UP001556367"/>
    </source>
</evidence>
<comment type="caution">
    <text evidence="3">The sequence shown here is derived from an EMBL/GenBank/DDBJ whole genome shotgun (WGS) entry which is preliminary data.</text>
</comment>
<protein>
    <submittedName>
        <fullName evidence="3">Uncharacterized protein</fullName>
    </submittedName>
</protein>
<feature type="chain" id="PRO_5047444040" evidence="2">
    <location>
        <begin position="18"/>
        <end position="670"/>
    </location>
</feature>
<feature type="region of interest" description="Disordered" evidence="1">
    <location>
        <begin position="642"/>
        <end position="670"/>
    </location>
</feature>
<keyword evidence="2" id="KW-0732">Signal</keyword>
<name>A0ABR3J0R0_9AGAR</name>
<feature type="signal peptide" evidence="2">
    <location>
        <begin position="1"/>
        <end position="17"/>
    </location>
</feature>
<sequence length="670" mass="71501">MFGRLSALLAVAVLAAAAPHNDWSQACFHGECAYEMTSNSGTSGLLKLYGSPKSISDITAAAGWVVLDCDPHSMVQQIRLVCKSDNAEAAGCNHVFEHGGAIDKLVRLPENCGSGPFARIAKANIAADQSIPAHMKRHLERRGEAQPEVHLLDIDTNFAAVSVDRAGEIKFRFVGFNQPGVSMDSANFNWDENSLWFFDNAIKWVSDKASNVAKKAEETFVTVKNAAVTAGKAIEKTANDAWRTIQEVPKYLEQATSFGHNLKSSEVTMPLTLPQTTLLNVKHESCKVQAKLEVTVSGSATAKMAVGLVIEGSILPPSIKKFGTLVDLSADVLANLYFDIGLTGGVASNRIPLVDPIGIPPLSVPGIFSIGPWLQLEASARAVMDIQMQIKTGLSYKVDHLKLWYPPKVASSGAKKTIKSKDSELELSASANVQGYGFIEGHIIPSVKLGVLMGNDKFTLGDRPAKATINAYVEADVFARLTLEAEAQASGKVNIKKKSKRDAVMLDAPASEELHKLVPRSFVPPYGLKARELAAQAAKPVAKKGAAAGKVAKGKAAAPLTVTKEGSAGISACVWLDIGVAFNGGASVEIFGWKPADPKGTIWAPQPWTVFSKCWTFGEGVAPLDISRSRSRDVSFFDKVPQGQNCPASSGEKLSKVPKQKVAGKTLTQS</sequence>